<evidence type="ECO:0000313" key="2">
    <source>
        <dbReference type="EMBL" id="TCL52922.1"/>
    </source>
</evidence>
<sequence>MRKKEQLDWMIGSLRTLAALVGVLLLAFGAAPGVLAAGTQQAAQAPAVAGQTGTVIWGVVFALAALGIITAEIARKKHDANHKTEES</sequence>
<dbReference type="Proteomes" id="UP000295184">
    <property type="component" value="Unassembled WGS sequence"/>
</dbReference>
<dbReference type="AlphaFoldDB" id="A0A4V2QAK7"/>
<evidence type="ECO:0000313" key="3">
    <source>
        <dbReference type="Proteomes" id="UP000295184"/>
    </source>
</evidence>
<dbReference type="OrthoDB" id="1861347at2"/>
<keyword evidence="1" id="KW-1133">Transmembrane helix</keyword>
<protein>
    <submittedName>
        <fullName evidence="2">Uncharacterized protein</fullName>
    </submittedName>
</protein>
<proteinExistence type="predicted"/>
<feature type="transmembrane region" description="Helical" evidence="1">
    <location>
        <begin position="55"/>
        <end position="74"/>
    </location>
</feature>
<reference evidence="2 3" key="1">
    <citation type="submission" date="2019-03" db="EMBL/GenBank/DDBJ databases">
        <title>Genomic Encyclopedia of Type Strains, Phase IV (KMG-IV): sequencing the most valuable type-strain genomes for metagenomic binning, comparative biology and taxonomic classification.</title>
        <authorList>
            <person name="Goeker M."/>
        </authorList>
    </citation>
    <scope>NUCLEOTIDE SEQUENCE [LARGE SCALE GENOMIC DNA]</scope>
    <source>
        <strain evidence="2 3">DSM 100451</strain>
    </source>
</reference>
<dbReference type="RefSeq" id="WP_058963168.1">
    <property type="nucleotide sequence ID" value="NZ_CABKVM010000013.1"/>
</dbReference>
<keyword evidence="1" id="KW-0472">Membrane</keyword>
<organism evidence="2 3">
    <name type="scientific">Allofournierella massiliensis</name>
    <dbReference type="NCBI Taxonomy" id="1650663"/>
    <lineage>
        <taxon>Bacteria</taxon>
        <taxon>Bacillati</taxon>
        <taxon>Bacillota</taxon>
        <taxon>Clostridia</taxon>
        <taxon>Eubacteriales</taxon>
        <taxon>Oscillospiraceae</taxon>
        <taxon>Allofournierella</taxon>
    </lineage>
</organism>
<comment type="caution">
    <text evidence="2">The sequence shown here is derived from an EMBL/GenBank/DDBJ whole genome shotgun (WGS) entry which is preliminary data.</text>
</comment>
<gene>
    <name evidence="2" type="ORF">EDD77_1409</name>
</gene>
<evidence type="ECO:0000256" key="1">
    <source>
        <dbReference type="SAM" id="Phobius"/>
    </source>
</evidence>
<keyword evidence="1" id="KW-0812">Transmembrane</keyword>
<accession>A0A4V2QAK7</accession>
<dbReference type="GeneID" id="97382790"/>
<name>A0A4V2QAK7_9FIRM</name>
<dbReference type="EMBL" id="SLUM01000040">
    <property type="protein sequence ID" value="TCL52922.1"/>
    <property type="molecule type" value="Genomic_DNA"/>
</dbReference>